<evidence type="ECO:0000259" key="2">
    <source>
        <dbReference type="Pfam" id="PF00561"/>
    </source>
</evidence>
<dbReference type="GO" id="GO:0016020">
    <property type="term" value="C:membrane"/>
    <property type="evidence" value="ECO:0007669"/>
    <property type="project" value="TreeGrafter"/>
</dbReference>
<evidence type="ECO:0000313" key="4">
    <source>
        <dbReference type="Proteomes" id="UP000198744"/>
    </source>
</evidence>
<dbReference type="AlphaFoldDB" id="A0A1H8AI27"/>
<dbReference type="STRING" id="43775.SAMN04489760_13519"/>
<evidence type="ECO:0000256" key="1">
    <source>
        <dbReference type="ARBA" id="ARBA00022801"/>
    </source>
</evidence>
<dbReference type="EMBL" id="FOBS01000035">
    <property type="protein sequence ID" value="SEM69459.1"/>
    <property type="molecule type" value="Genomic_DNA"/>
</dbReference>
<reference evidence="3 4" key="1">
    <citation type="submission" date="2016-10" db="EMBL/GenBank/DDBJ databases">
        <authorList>
            <person name="de Groot N.N."/>
        </authorList>
    </citation>
    <scope>NUCLEOTIDE SEQUENCE [LARGE SCALE GENOMIC DNA]</scope>
    <source>
        <strain evidence="3 4">DSM 8423</strain>
    </source>
</reference>
<gene>
    <name evidence="3" type="ORF">SAMN04489760_13519</name>
</gene>
<organism evidence="3 4">
    <name type="scientific">Syntrophus gentianae</name>
    <dbReference type="NCBI Taxonomy" id="43775"/>
    <lineage>
        <taxon>Bacteria</taxon>
        <taxon>Pseudomonadati</taxon>
        <taxon>Thermodesulfobacteriota</taxon>
        <taxon>Syntrophia</taxon>
        <taxon>Syntrophales</taxon>
        <taxon>Syntrophaceae</taxon>
        <taxon>Syntrophus</taxon>
    </lineage>
</organism>
<dbReference type="Pfam" id="PF00561">
    <property type="entry name" value="Abhydrolase_1"/>
    <property type="match status" value="1"/>
</dbReference>
<dbReference type="OrthoDB" id="9785408at2"/>
<dbReference type="RefSeq" id="WP_093884631.1">
    <property type="nucleotide sequence ID" value="NZ_FOBS01000035.1"/>
</dbReference>
<dbReference type="InterPro" id="IPR050266">
    <property type="entry name" value="AB_hydrolase_sf"/>
</dbReference>
<evidence type="ECO:0000313" key="3">
    <source>
        <dbReference type="EMBL" id="SEM69459.1"/>
    </source>
</evidence>
<feature type="domain" description="AB hydrolase-1" evidence="2">
    <location>
        <begin position="28"/>
        <end position="134"/>
    </location>
</feature>
<keyword evidence="4" id="KW-1185">Reference proteome</keyword>
<dbReference type="PRINTS" id="PR00111">
    <property type="entry name" value="ABHYDROLASE"/>
</dbReference>
<dbReference type="PANTHER" id="PTHR43798">
    <property type="entry name" value="MONOACYLGLYCEROL LIPASE"/>
    <property type="match status" value="1"/>
</dbReference>
<accession>A0A1H8AI27</accession>
<dbReference type="GO" id="GO:0016787">
    <property type="term" value="F:hydrolase activity"/>
    <property type="evidence" value="ECO:0007669"/>
    <property type="project" value="UniProtKB-KW"/>
</dbReference>
<dbReference type="PANTHER" id="PTHR43798:SF31">
    <property type="entry name" value="AB HYDROLASE SUPERFAMILY PROTEIN YCLE"/>
    <property type="match status" value="1"/>
</dbReference>
<dbReference type="InterPro" id="IPR000073">
    <property type="entry name" value="AB_hydrolase_1"/>
</dbReference>
<dbReference type="SUPFAM" id="SSF53474">
    <property type="entry name" value="alpha/beta-Hydrolases"/>
    <property type="match status" value="1"/>
</dbReference>
<keyword evidence="1" id="KW-0378">Hydrolase</keyword>
<sequence>MPLADVNGTVLSYSLEGPENGAVVMFSNSLASDRGIWKFQAPVLTGAGYRVLRYDSRGHGQSVSPAGPYSMEMLSLDALGLMDFLGLDKVHFCGISLGGMIAQMMGAFHGEHLLSLILCDTTSYTASPEIWDERIETIRKLGTAAVVDATIDRWFTKAGQARLPDEVNEVRRMILNMSVEGYCGCCSAIRTLNLRQAIGNISARTLVIVGEQDVGTPVSEAEYIHGRIAFSKLRIIPDAAHLVNVEQAGRFNATILEFLKALEPL</sequence>
<name>A0A1H8AI27_9BACT</name>
<proteinExistence type="predicted"/>
<dbReference type="Proteomes" id="UP000198744">
    <property type="component" value="Unassembled WGS sequence"/>
</dbReference>
<dbReference type="InterPro" id="IPR029058">
    <property type="entry name" value="AB_hydrolase_fold"/>
</dbReference>
<dbReference type="Gene3D" id="3.40.50.1820">
    <property type="entry name" value="alpha/beta hydrolase"/>
    <property type="match status" value="1"/>
</dbReference>
<protein>
    <submittedName>
        <fullName evidence="3">3-oxoadipate enol-lactonase</fullName>
    </submittedName>
</protein>